<gene>
    <name evidence="2" type="ORF">Sradi_5421200</name>
</gene>
<reference evidence="2" key="2">
    <citation type="journal article" date="2024" name="Plant">
        <title>Genomic evolution and insights into agronomic trait innovations of Sesamum species.</title>
        <authorList>
            <person name="Miao H."/>
            <person name="Wang L."/>
            <person name="Qu L."/>
            <person name="Liu H."/>
            <person name="Sun Y."/>
            <person name="Le M."/>
            <person name="Wang Q."/>
            <person name="Wei S."/>
            <person name="Zheng Y."/>
            <person name="Lin W."/>
            <person name="Duan Y."/>
            <person name="Cao H."/>
            <person name="Xiong S."/>
            <person name="Wang X."/>
            <person name="Wei L."/>
            <person name="Li C."/>
            <person name="Ma Q."/>
            <person name="Ju M."/>
            <person name="Zhao R."/>
            <person name="Li G."/>
            <person name="Mu C."/>
            <person name="Tian Q."/>
            <person name="Mei H."/>
            <person name="Zhang T."/>
            <person name="Gao T."/>
            <person name="Zhang H."/>
        </authorList>
    </citation>
    <scope>NUCLEOTIDE SEQUENCE</scope>
    <source>
        <strain evidence="2">G02</strain>
    </source>
</reference>
<evidence type="ECO:0000313" key="2">
    <source>
        <dbReference type="EMBL" id="KAL0315430.1"/>
    </source>
</evidence>
<proteinExistence type="predicted"/>
<organism evidence="2">
    <name type="scientific">Sesamum radiatum</name>
    <name type="common">Black benniseed</name>
    <dbReference type="NCBI Taxonomy" id="300843"/>
    <lineage>
        <taxon>Eukaryota</taxon>
        <taxon>Viridiplantae</taxon>
        <taxon>Streptophyta</taxon>
        <taxon>Embryophyta</taxon>
        <taxon>Tracheophyta</taxon>
        <taxon>Spermatophyta</taxon>
        <taxon>Magnoliopsida</taxon>
        <taxon>eudicotyledons</taxon>
        <taxon>Gunneridae</taxon>
        <taxon>Pentapetalae</taxon>
        <taxon>asterids</taxon>
        <taxon>lamiids</taxon>
        <taxon>Lamiales</taxon>
        <taxon>Pedaliaceae</taxon>
        <taxon>Sesamum</taxon>
    </lineage>
</organism>
<feature type="region of interest" description="Disordered" evidence="1">
    <location>
        <begin position="1"/>
        <end position="55"/>
    </location>
</feature>
<sequence length="55" mass="6122">MSPLPLRTAMRRRSSLGDIAVTPHKRGNPSPDRARSQIQQMGGGRRPATWGRQAR</sequence>
<reference evidence="2" key="1">
    <citation type="submission" date="2020-06" db="EMBL/GenBank/DDBJ databases">
        <authorList>
            <person name="Li T."/>
            <person name="Hu X."/>
            <person name="Zhang T."/>
            <person name="Song X."/>
            <person name="Zhang H."/>
            <person name="Dai N."/>
            <person name="Sheng W."/>
            <person name="Hou X."/>
            <person name="Wei L."/>
        </authorList>
    </citation>
    <scope>NUCLEOTIDE SEQUENCE</scope>
    <source>
        <strain evidence="2">G02</strain>
        <tissue evidence="2">Leaf</tissue>
    </source>
</reference>
<dbReference type="EMBL" id="JACGWJ010000025">
    <property type="protein sequence ID" value="KAL0315430.1"/>
    <property type="molecule type" value="Genomic_DNA"/>
</dbReference>
<accession>A0AAW2LAR5</accession>
<evidence type="ECO:0000256" key="1">
    <source>
        <dbReference type="SAM" id="MobiDB-lite"/>
    </source>
</evidence>
<protein>
    <submittedName>
        <fullName evidence="2">Uncharacterized protein</fullName>
    </submittedName>
</protein>
<name>A0AAW2LAR5_SESRA</name>
<comment type="caution">
    <text evidence="2">The sequence shown here is derived from an EMBL/GenBank/DDBJ whole genome shotgun (WGS) entry which is preliminary data.</text>
</comment>
<dbReference type="AlphaFoldDB" id="A0AAW2LAR5"/>